<keyword evidence="4" id="KW-0175">Coiled coil</keyword>
<dbReference type="Pfam" id="PF06050">
    <property type="entry name" value="HGD-D"/>
    <property type="match status" value="1"/>
</dbReference>
<accession>A0A017RW04</accession>
<organism evidence="5 6">
    <name type="scientific">Fervidicella metallireducens AeB</name>
    <dbReference type="NCBI Taxonomy" id="1403537"/>
    <lineage>
        <taxon>Bacteria</taxon>
        <taxon>Bacillati</taxon>
        <taxon>Bacillota</taxon>
        <taxon>Clostridia</taxon>
        <taxon>Eubacteriales</taxon>
        <taxon>Clostridiaceae</taxon>
        <taxon>Fervidicella</taxon>
    </lineage>
</organism>
<dbReference type="AlphaFoldDB" id="A0A017RW04"/>
<dbReference type="OrthoDB" id="9810278at2"/>
<evidence type="ECO:0000313" key="5">
    <source>
        <dbReference type="EMBL" id="EYE88549.1"/>
    </source>
</evidence>
<comment type="caution">
    <text evidence="5">The sequence shown here is derived from an EMBL/GenBank/DDBJ whole genome shotgun (WGS) entry which is preliminary data.</text>
</comment>
<dbReference type="EMBL" id="AZQP01000018">
    <property type="protein sequence ID" value="EYE88549.1"/>
    <property type="molecule type" value="Genomic_DNA"/>
</dbReference>
<evidence type="ECO:0000313" key="6">
    <source>
        <dbReference type="Proteomes" id="UP000019681"/>
    </source>
</evidence>
<dbReference type="Gene3D" id="3.40.50.11900">
    <property type="match status" value="1"/>
</dbReference>
<comment type="cofactor">
    <cofactor evidence="1">
        <name>[4Fe-4S] cluster</name>
        <dbReference type="ChEBI" id="CHEBI:49883"/>
    </cofactor>
</comment>
<keyword evidence="3" id="KW-0411">Iron-sulfur</keyword>
<evidence type="ECO:0000256" key="1">
    <source>
        <dbReference type="ARBA" id="ARBA00001966"/>
    </source>
</evidence>
<proteinExistence type="inferred from homology"/>
<reference evidence="5 6" key="1">
    <citation type="journal article" date="2014" name="Genome Announc.">
        <title>Draft Genome Sequence of Fervidicella metallireducens Strain AeBT, an Iron-Reducing Thermoanaerobe from the Great Artesian Basin.</title>
        <authorList>
            <person name="Patel B.K."/>
        </authorList>
    </citation>
    <scope>NUCLEOTIDE SEQUENCE [LARGE SCALE GENOMIC DNA]</scope>
    <source>
        <strain evidence="5 6">AeB</strain>
    </source>
</reference>
<dbReference type="InterPro" id="IPR010327">
    <property type="entry name" value="FldB/FldC_alpha/beta"/>
</dbReference>
<dbReference type="STRING" id="1403537.Q428_07210"/>
<keyword evidence="3" id="KW-0479">Metal-binding</keyword>
<evidence type="ECO:0000256" key="3">
    <source>
        <dbReference type="ARBA" id="ARBA00023014"/>
    </source>
</evidence>
<comment type="similarity">
    <text evidence="2">Belongs to the FldB/FldC dehydratase alpha/beta subunit family.</text>
</comment>
<gene>
    <name evidence="5" type="ORF">Q428_07210</name>
</gene>
<feature type="coiled-coil region" evidence="4">
    <location>
        <begin position="113"/>
        <end position="147"/>
    </location>
</feature>
<keyword evidence="3" id="KW-0408">Iron</keyword>
<keyword evidence="6" id="KW-1185">Reference proteome</keyword>
<dbReference type="PANTHER" id="PTHR30548:SF3">
    <property type="entry name" value="2-HYDROXYACYL-COA DEHYDRATASE"/>
    <property type="match status" value="1"/>
</dbReference>
<protein>
    <submittedName>
        <fullName evidence="5">2-hydroxyglutaryl-CoA dehydratase</fullName>
    </submittedName>
</protein>
<sequence>MKVIGITTTVPIEVLLAAGYKVVDLNNLFITSADYGRYIDIAERGGFPKSLCAWIKGIFGACLENKINEVVGVIEGDCSNTKALIEVLKLNGVKVYPFAYPHSRNIDEVKKSIQNFMELFKVKEEDVEEVREKLKEIRSLARDIDELNYIENKATGFENHLFQIALSDFNGDLEKFKIMLIDKKKEIASREADVKKIRLAYIGVPPMTGDIYDFVEKFDARFVYNEVQREFAFPRFDEVRNIYEQYCNYTYPYDVHFRLHEIKKQIKERKIDGVIHYTQAFCYRAIEDIIIKNELDVPVLNIEGDKINELDSRTKLRLEAFIDMIADQKEEIK</sequence>
<dbReference type="PANTHER" id="PTHR30548">
    <property type="entry name" value="2-HYDROXYGLUTARYL-COA DEHYDRATASE, D-COMPONENT-RELATED"/>
    <property type="match status" value="1"/>
</dbReference>
<name>A0A017RW04_9CLOT</name>
<dbReference type="Gene3D" id="3.40.50.11890">
    <property type="match status" value="1"/>
</dbReference>
<evidence type="ECO:0000256" key="2">
    <source>
        <dbReference type="ARBA" id="ARBA00005806"/>
    </source>
</evidence>
<dbReference type="RefSeq" id="WP_035379470.1">
    <property type="nucleotide sequence ID" value="NZ_AZQP01000018.1"/>
</dbReference>
<evidence type="ECO:0000256" key="4">
    <source>
        <dbReference type="SAM" id="Coils"/>
    </source>
</evidence>
<dbReference type="Proteomes" id="UP000019681">
    <property type="component" value="Unassembled WGS sequence"/>
</dbReference>
<dbReference type="GO" id="GO:0016836">
    <property type="term" value="F:hydro-lyase activity"/>
    <property type="evidence" value="ECO:0007669"/>
    <property type="project" value="UniProtKB-ARBA"/>
</dbReference>
<dbReference type="GO" id="GO:0051536">
    <property type="term" value="F:iron-sulfur cluster binding"/>
    <property type="evidence" value="ECO:0007669"/>
    <property type="project" value="UniProtKB-KW"/>
</dbReference>